<feature type="transmembrane region" description="Helical" evidence="6">
    <location>
        <begin position="504"/>
        <end position="525"/>
    </location>
</feature>
<dbReference type="InterPro" id="IPR051605">
    <property type="entry name" value="CstA"/>
</dbReference>
<dbReference type="GO" id="GO:0005886">
    <property type="term" value="C:plasma membrane"/>
    <property type="evidence" value="ECO:0007669"/>
    <property type="project" value="UniProtKB-SubCell"/>
</dbReference>
<evidence type="ECO:0000256" key="3">
    <source>
        <dbReference type="ARBA" id="ARBA00022692"/>
    </source>
</evidence>
<feature type="transmembrane region" description="Helical" evidence="6">
    <location>
        <begin position="602"/>
        <end position="624"/>
    </location>
</feature>
<feature type="transmembrane region" description="Helical" evidence="6">
    <location>
        <begin position="277"/>
        <end position="297"/>
    </location>
</feature>
<feature type="transmembrane region" description="Helical" evidence="6">
    <location>
        <begin position="161"/>
        <end position="180"/>
    </location>
</feature>
<evidence type="ECO:0000256" key="1">
    <source>
        <dbReference type="ARBA" id="ARBA00004651"/>
    </source>
</evidence>
<protein>
    <submittedName>
        <fullName evidence="8">Carbon starvation protein A</fullName>
    </submittedName>
</protein>
<dbReference type="Pfam" id="PF02554">
    <property type="entry name" value="CstA"/>
    <property type="match status" value="2"/>
</dbReference>
<evidence type="ECO:0000313" key="8">
    <source>
        <dbReference type="EMBL" id="MFC4987008.1"/>
    </source>
</evidence>
<comment type="subcellular location">
    <subcellularLocation>
        <location evidence="1">Cell membrane</location>
        <topology evidence="1">Multi-pass membrane protein</topology>
    </subcellularLocation>
</comment>
<gene>
    <name evidence="8" type="ORF">ACFPFO_04320</name>
</gene>
<sequence length="648" mass="67819">MQVIWFVAFVLVTFTVGYVGYSAYLSRLVELDDDRDTPAHKHRDGQEYVPSKQPVLLGHHFSSVAGGAPIAGPLTAVAAFGWLPGLLWVAIGNPIFGAVHDFMALSASIRHEGKSIGYIIGEYVGERGKNMLLWFAFLLVVLVVAAFVFLIAQVFNAYPPAATASVIYIALALLFGVYLYQFDGPFVPGAVFFIAGVFAGVWVGVQYPIALVGIDGLPEGTIVLLGDAGAWNWLPLAEQTNANFAAWAVVTVVYSFLAATLPVWVLLQPRDFLTSSLLYTGIGAMLVGVLVGTYLSLTGSFEPVDVPVSGVEFDSVTIEGMEAAVPAFTGFVHPSLGPLLPFLFLTIACGTISGFHSLVSSGTTAKQLNRESDARVIGYGAMLGEGLLALTSIIAVSLAAATVSAGDLGAAIAVFPAGGGALVTTLGVSATLASAFIALVFASFLLTSTDTAMRLGRYLLEELIGTPETTAQGAMTNRYANAGVTAVGGYLLVASGTWSNLWLLFGGANQLLAALALLVATVWLANWSDTKQLLSTGIPLAFMVVVTIIGLLWVALIRFPAYIIEPAAASDPGITEWDVWGDLIADPGMIAGIELSLSTFSFALLSIVALVLVGLAITLLGMGLDNIREARAGLGREAVAPSSEPGDD</sequence>
<keyword evidence="5 6" id="KW-0472">Membrane</keyword>
<feature type="transmembrane region" description="Helical" evidence="6">
    <location>
        <begin position="421"/>
        <end position="447"/>
    </location>
</feature>
<feature type="transmembrane region" description="Helical" evidence="6">
    <location>
        <begin position="6"/>
        <end position="25"/>
    </location>
</feature>
<evidence type="ECO:0000256" key="5">
    <source>
        <dbReference type="ARBA" id="ARBA00023136"/>
    </source>
</evidence>
<name>A0ABD5QB80_9EURY</name>
<evidence type="ECO:0000256" key="6">
    <source>
        <dbReference type="SAM" id="Phobius"/>
    </source>
</evidence>
<keyword evidence="9" id="KW-1185">Reference proteome</keyword>
<proteinExistence type="predicted"/>
<feature type="transmembrane region" description="Helical" evidence="6">
    <location>
        <begin position="244"/>
        <end position="265"/>
    </location>
</feature>
<organism evidence="8 9">
    <name type="scientific">Saliphagus infecundisoli</name>
    <dbReference type="NCBI Taxonomy" id="1849069"/>
    <lineage>
        <taxon>Archaea</taxon>
        <taxon>Methanobacteriati</taxon>
        <taxon>Methanobacteriota</taxon>
        <taxon>Stenosarchaea group</taxon>
        <taxon>Halobacteria</taxon>
        <taxon>Halobacteriales</taxon>
        <taxon>Natrialbaceae</taxon>
        <taxon>Saliphagus</taxon>
    </lineage>
</organism>
<keyword evidence="3 6" id="KW-0812">Transmembrane</keyword>
<evidence type="ECO:0000259" key="7">
    <source>
        <dbReference type="Pfam" id="PF02554"/>
    </source>
</evidence>
<evidence type="ECO:0000256" key="2">
    <source>
        <dbReference type="ARBA" id="ARBA00022475"/>
    </source>
</evidence>
<keyword evidence="4 6" id="KW-1133">Transmembrane helix</keyword>
<dbReference type="PANTHER" id="PTHR30252">
    <property type="entry name" value="INNER MEMBRANE PEPTIDE TRANSPORTER"/>
    <property type="match status" value="1"/>
</dbReference>
<comment type="caution">
    <text evidence="8">The sequence shown here is derived from an EMBL/GenBank/DDBJ whole genome shotgun (WGS) entry which is preliminary data.</text>
</comment>
<feature type="transmembrane region" description="Helical" evidence="6">
    <location>
        <begin position="537"/>
        <end position="556"/>
    </location>
</feature>
<accession>A0ABD5QB80</accession>
<feature type="transmembrane region" description="Helical" evidence="6">
    <location>
        <begin position="379"/>
        <end position="401"/>
    </location>
</feature>
<feature type="transmembrane region" description="Helical" evidence="6">
    <location>
        <begin position="339"/>
        <end position="359"/>
    </location>
</feature>
<dbReference type="Proteomes" id="UP001595925">
    <property type="component" value="Unassembled WGS sequence"/>
</dbReference>
<reference evidence="8 9" key="1">
    <citation type="journal article" date="2019" name="Int. J. Syst. Evol. Microbiol.">
        <title>The Global Catalogue of Microorganisms (GCM) 10K type strain sequencing project: providing services to taxonomists for standard genome sequencing and annotation.</title>
        <authorList>
            <consortium name="The Broad Institute Genomics Platform"/>
            <consortium name="The Broad Institute Genome Sequencing Center for Infectious Disease"/>
            <person name="Wu L."/>
            <person name="Ma J."/>
        </authorList>
    </citation>
    <scope>NUCLEOTIDE SEQUENCE [LARGE SCALE GENOMIC DNA]</scope>
    <source>
        <strain evidence="8 9">CGMCC 1.15824</strain>
    </source>
</reference>
<dbReference type="PANTHER" id="PTHR30252:SF0">
    <property type="entry name" value="PEPTIDE TRANSPORTER CSTA"/>
    <property type="match status" value="1"/>
</dbReference>
<dbReference type="RefSeq" id="WP_224828260.1">
    <property type="nucleotide sequence ID" value="NZ_JAIVEF010000005.1"/>
</dbReference>
<dbReference type="InterPro" id="IPR003706">
    <property type="entry name" value="CstA_N"/>
</dbReference>
<evidence type="ECO:0000313" key="9">
    <source>
        <dbReference type="Proteomes" id="UP001595925"/>
    </source>
</evidence>
<feature type="transmembrane region" description="Helical" evidence="6">
    <location>
        <begin position="187"/>
        <end position="209"/>
    </location>
</feature>
<dbReference type="EMBL" id="JBHSJG010000014">
    <property type="protein sequence ID" value="MFC4987008.1"/>
    <property type="molecule type" value="Genomic_DNA"/>
</dbReference>
<feature type="transmembrane region" description="Helical" evidence="6">
    <location>
        <begin position="132"/>
        <end position="155"/>
    </location>
</feature>
<feature type="transmembrane region" description="Helical" evidence="6">
    <location>
        <begin position="479"/>
        <end position="498"/>
    </location>
</feature>
<evidence type="ECO:0000256" key="4">
    <source>
        <dbReference type="ARBA" id="ARBA00022989"/>
    </source>
</evidence>
<feature type="domain" description="CstA N-terminal" evidence="7">
    <location>
        <begin position="412"/>
        <end position="549"/>
    </location>
</feature>
<keyword evidence="2" id="KW-1003">Cell membrane</keyword>
<dbReference type="AlphaFoldDB" id="A0ABD5QB80"/>
<feature type="domain" description="CstA N-terminal" evidence="7">
    <location>
        <begin position="3"/>
        <end position="398"/>
    </location>
</feature>